<keyword evidence="2" id="KW-0812">Transmembrane</keyword>
<protein>
    <recommendedName>
        <fullName evidence="5">Macrophage scavenger receptor types I and II</fullName>
    </recommendedName>
</protein>
<dbReference type="Proteomes" id="UP001488838">
    <property type="component" value="Unassembled WGS sequence"/>
</dbReference>
<dbReference type="GO" id="GO:0016020">
    <property type="term" value="C:membrane"/>
    <property type="evidence" value="ECO:0007669"/>
    <property type="project" value="InterPro"/>
</dbReference>
<evidence type="ECO:0000256" key="2">
    <source>
        <dbReference type="SAM" id="Phobius"/>
    </source>
</evidence>
<feature type="coiled-coil region" evidence="1">
    <location>
        <begin position="231"/>
        <end position="290"/>
    </location>
</feature>
<keyword evidence="1" id="KW-0175">Coiled coil</keyword>
<dbReference type="EMBL" id="JBBHLL010000092">
    <property type="protein sequence ID" value="KAK7817778.1"/>
    <property type="molecule type" value="Genomic_DNA"/>
</dbReference>
<evidence type="ECO:0000313" key="3">
    <source>
        <dbReference type="EMBL" id="KAK7817778.1"/>
    </source>
</evidence>
<evidence type="ECO:0000256" key="1">
    <source>
        <dbReference type="SAM" id="Coils"/>
    </source>
</evidence>
<dbReference type="PRINTS" id="PR01408">
    <property type="entry name" value="MACSCAVRCPTR"/>
</dbReference>
<evidence type="ECO:0008006" key="5">
    <source>
        <dbReference type="Google" id="ProtNLM"/>
    </source>
</evidence>
<organism evidence="3 4">
    <name type="scientific">Myodes glareolus</name>
    <name type="common">Bank vole</name>
    <name type="synonym">Clethrionomys glareolus</name>
    <dbReference type="NCBI Taxonomy" id="447135"/>
    <lineage>
        <taxon>Eukaryota</taxon>
        <taxon>Metazoa</taxon>
        <taxon>Chordata</taxon>
        <taxon>Craniata</taxon>
        <taxon>Vertebrata</taxon>
        <taxon>Euteleostomi</taxon>
        <taxon>Mammalia</taxon>
        <taxon>Eutheria</taxon>
        <taxon>Euarchontoglires</taxon>
        <taxon>Glires</taxon>
        <taxon>Rodentia</taxon>
        <taxon>Myomorpha</taxon>
        <taxon>Muroidea</taxon>
        <taxon>Cricetidae</taxon>
        <taxon>Arvicolinae</taxon>
        <taxon>Myodes</taxon>
    </lineage>
</organism>
<sequence>MLKYYVIKILGFNCKEREADKSLQSSLTAMTKEIIEQQRLFPDESEDADSYSESVKFDARSMTTLLPPNPKNGSSPQEKLKSFKTALVALYLLVFAVLIPLIGIVAAQLINREMKNCLVGSVNTSDTSQSLIGEEDTNKAEKRFTAITEHMKDLEERIQSISDFKANLMDTERFQNFSMATDQRLNDVLLQLSSLISSVQEHGNSLDEISKSLLSLNTTLLDAQLQTETLNRKVSESTVKQQEDINKLEERVRKASAEIQSVKEEQEHVKQEVKQEMKVLNNITNDLRLKDWEHSQTLKNITLIQGPPGPPGEKGDRGLTGVLQALKVIGVQLASLEIEDTQGHLERRGGQDILDLKAKREKRAVQAYQDLFKIRWVEQNVPLSSP</sequence>
<keyword evidence="2" id="KW-1133">Transmembrane helix</keyword>
<gene>
    <name evidence="3" type="ORF">U0070_018991</name>
</gene>
<keyword evidence="4" id="KW-1185">Reference proteome</keyword>
<dbReference type="AlphaFoldDB" id="A0AAW0ITL6"/>
<dbReference type="InterPro" id="IPR003543">
    <property type="entry name" value="SR-AI/II"/>
</dbReference>
<comment type="caution">
    <text evidence="3">The sequence shown here is derived from an EMBL/GenBank/DDBJ whole genome shotgun (WGS) entry which is preliminary data.</text>
</comment>
<name>A0AAW0ITL6_MYOGA</name>
<dbReference type="GO" id="GO:0005044">
    <property type="term" value="F:scavenger receptor activity"/>
    <property type="evidence" value="ECO:0007669"/>
    <property type="project" value="InterPro"/>
</dbReference>
<dbReference type="Pfam" id="PF03523">
    <property type="entry name" value="Macscav_rec"/>
    <property type="match status" value="1"/>
</dbReference>
<evidence type="ECO:0000313" key="4">
    <source>
        <dbReference type="Proteomes" id="UP001488838"/>
    </source>
</evidence>
<proteinExistence type="predicted"/>
<accession>A0AAW0ITL6</accession>
<feature type="transmembrane region" description="Helical" evidence="2">
    <location>
        <begin position="88"/>
        <end position="110"/>
    </location>
</feature>
<keyword evidence="2" id="KW-0472">Membrane</keyword>
<dbReference type="GO" id="GO:0006898">
    <property type="term" value="P:receptor-mediated endocytosis"/>
    <property type="evidence" value="ECO:0007669"/>
    <property type="project" value="InterPro"/>
</dbReference>
<reference evidence="3 4" key="1">
    <citation type="journal article" date="2023" name="bioRxiv">
        <title>Conserved and derived expression patterns and positive selection on dental genes reveal complex evolutionary context of ever-growing rodent molars.</title>
        <authorList>
            <person name="Calamari Z.T."/>
            <person name="Song A."/>
            <person name="Cohen E."/>
            <person name="Akter M."/>
            <person name="Roy R.D."/>
            <person name="Hallikas O."/>
            <person name="Christensen M.M."/>
            <person name="Li P."/>
            <person name="Marangoni P."/>
            <person name="Jernvall J."/>
            <person name="Klein O.D."/>
        </authorList>
    </citation>
    <scope>NUCLEOTIDE SEQUENCE [LARGE SCALE GENOMIC DNA]</scope>
    <source>
        <strain evidence="3">V071</strain>
    </source>
</reference>